<feature type="binding site" evidence="10">
    <location>
        <position position="47"/>
    </location>
    <ligand>
        <name>Zn(2+)</name>
        <dbReference type="ChEBI" id="CHEBI:29105"/>
    </ligand>
</feature>
<sequence>MTTKQELKEKITTTENEKSEKKIKTTNNEKIKSDKNVILEKEEELVCPICGSTNVIKDYERAEIVCENCGCVLQQNLFDVGPEWRAFDHEQRVKRSRVGAPMTYTIHDKGLSTVIDWRNKDSYGKDISANKRAQLYRLRKWQRRIRVSDASERNLAFALSELDRIASKLGLPRNVRENAAVLYRGAVEKGLIRGRSIEGVAAAALYAACRRCRVPRTLDEIAEASRVDRKEIGRTYRFLARELGIKLAPTNPIDYVPRFASELGLPGEVESKAIAILQKAAEKGLTSGRGPTGVAAAAIYIASVLLGNRRTQRDVAEVAGVTEVTIRNRYKELTEHLDIDVTL</sequence>
<feature type="region of interest" description="Disordered" evidence="12">
    <location>
        <begin position="1"/>
        <end position="21"/>
    </location>
</feature>
<dbReference type="Pfam" id="PF00382">
    <property type="entry name" value="TFIIB"/>
    <property type="match status" value="2"/>
</dbReference>
<dbReference type="InterPro" id="IPR023486">
    <property type="entry name" value="TFIIB_CS"/>
</dbReference>
<dbReference type="PANTHER" id="PTHR11618:SF13">
    <property type="entry name" value="TRANSCRIPTION INITIATION FACTOR IIB"/>
    <property type="match status" value="1"/>
</dbReference>
<dbReference type="RefSeq" id="WP_013799273.1">
    <property type="nucleotide sequence ID" value="NC_015562.1"/>
</dbReference>
<evidence type="ECO:0000256" key="7">
    <source>
        <dbReference type="ARBA" id="ARBA00023015"/>
    </source>
</evidence>
<dbReference type="PRINTS" id="PR00685">
    <property type="entry name" value="TIFACTORIIB"/>
</dbReference>
<dbReference type="CDD" id="cd20550">
    <property type="entry name" value="CYCLIN_TFIIB_archaea_like_rpt2"/>
    <property type="match status" value="1"/>
</dbReference>
<feature type="binding site" evidence="10">
    <location>
        <position position="50"/>
    </location>
    <ligand>
        <name>Zn(2+)</name>
        <dbReference type="ChEBI" id="CHEBI:29105"/>
    </ligand>
</feature>
<keyword evidence="15" id="KW-1185">Reference proteome</keyword>
<keyword evidence="7 10" id="KW-0805">Transcription regulation</keyword>
<dbReference type="PROSITE" id="PS00782">
    <property type="entry name" value="TFIIB"/>
    <property type="match status" value="2"/>
</dbReference>
<dbReference type="KEGG" id="mig:Metig_1133"/>
<dbReference type="GO" id="GO:0003700">
    <property type="term" value="F:DNA-binding transcription factor activity"/>
    <property type="evidence" value="ECO:0007669"/>
    <property type="project" value="UniProtKB-UniRule"/>
</dbReference>
<dbReference type="FunFam" id="1.10.472.170:FF:000001">
    <property type="entry name" value="Transcription initiation factor IIB"/>
    <property type="match status" value="1"/>
</dbReference>
<feature type="binding site" evidence="10">
    <location>
        <position position="66"/>
    </location>
    <ligand>
        <name>Zn(2+)</name>
        <dbReference type="ChEBI" id="CHEBI:29105"/>
    </ligand>
</feature>
<dbReference type="CDD" id="cd20549">
    <property type="entry name" value="CYCLIN_TFIIB_archaea_like_rpt1"/>
    <property type="match status" value="1"/>
</dbReference>
<dbReference type="InterPro" id="IPR023484">
    <property type="entry name" value="TFIIB_arc"/>
</dbReference>
<dbReference type="InterPro" id="IPR013150">
    <property type="entry name" value="TFIIB_cyclin"/>
</dbReference>
<dbReference type="GO" id="GO:0008270">
    <property type="term" value="F:zinc ion binding"/>
    <property type="evidence" value="ECO:0007669"/>
    <property type="project" value="UniProtKB-UniRule"/>
</dbReference>
<evidence type="ECO:0000256" key="5">
    <source>
        <dbReference type="ARBA" id="ARBA00022771"/>
    </source>
</evidence>
<keyword evidence="8 10" id="KW-0804">Transcription</keyword>
<name>F6BDW1_METIK</name>
<dbReference type="FunFam" id="2.20.25.10:FF:000037">
    <property type="entry name" value="Transcription initiation factor IIB"/>
    <property type="match status" value="1"/>
</dbReference>
<accession>F6BDW1</accession>
<evidence type="ECO:0000259" key="13">
    <source>
        <dbReference type="PROSITE" id="PS51134"/>
    </source>
</evidence>
<dbReference type="FunFam" id="1.10.472.10:FF:000023">
    <property type="entry name" value="Transcription initiation factor IIB"/>
    <property type="match status" value="1"/>
</dbReference>
<dbReference type="SUPFAM" id="SSF47954">
    <property type="entry name" value="Cyclin-like"/>
    <property type="match status" value="2"/>
</dbReference>
<evidence type="ECO:0000256" key="1">
    <source>
        <dbReference type="ARBA" id="ARBA00010857"/>
    </source>
</evidence>
<dbReference type="SMART" id="SM00385">
    <property type="entry name" value="CYCLIN"/>
    <property type="match status" value="2"/>
</dbReference>
<evidence type="ECO:0000256" key="11">
    <source>
        <dbReference type="PROSITE-ProRule" id="PRU00469"/>
    </source>
</evidence>
<dbReference type="Pfam" id="PF08271">
    <property type="entry name" value="Zn_Ribbon_TF"/>
    <property type="match status" value="1"/>
</dbReference>
<feature type="repeat" description="1" evidence="10">
    <location>
        <begin position="160"/>
        <end position="243"/>
    </location>
</feature>
<feature type="repeat" description="2" evidence="10">
    <location>
        <begin position="254"/>
        <end position="335"/>
    </location>
</feature>
<dbReference type="PANTHER" id="PTHR11618">
    <property type="entry name" value="TRANSCRIPTION INITIATION FACTOR IIB-RELATED"/>
    <property type="match status" value="1"/>
</dbReference>
<dbReference type="Gene3D" id="1.10.472.10">
    <property type="entry name" value="Cyclin-like"/>
    <property type="match status" value="1"/>
</dbReference>
<protein>
    <recommendedName>
        <fullName evidence="2 10">Transcription initiation factor IIB</fullName>
        <shortName evidence="10">TFIIB</shortName>
    </recommendedName>
</protein>
<dbReference type="GO" id="GO:0097550">
    <property type="term" value="C:transcription preinitiation complex"/>
    <property type="evidence" value="ECO:0007669"/>
    <property type="project" value="TreeGrafter"/>
</dbReference>
<organism evidence="15">
    <name type="scientific">Methanotorris igneus (strain DSM 5666 / JCM 11834 / Kol 5)</name>
    <dbReference type="NCBI Taxonomy" id="880724"/>
    <lineage>
        <taxon>Archaea</taxon>
        <taxon>Methanobacteriati</taxon>
        <taxon>Methanobacteriota</taxon>
        <taxon>Methanomada group</taxon>
        <taxon>Methanococci</taxon>
        <taxon>Methanococcales</taxon>
        <taxon>Methanocaldococcaceae</taxon>
        <taxon>Methanotorris</taxon>
    </lineage>
</organism>
<dbReference type="GO" id="GO:0070897">
    <property type="term" value="P:transcription preinitiation complex assembly"/>
    <property type="evidence" value="ECO:0007669"/>
    <property type="project" value="InterPro"/>
</dbReference>
<dbReference type="OrthoDB" id="7429at2157"/>
<evidence type="ECO:0000256" key="2">
    <source>
        <dbReference type="ARBA" id="ARBA00013932"/>
    </source>
</evidence>
<dbReference type="InterPro" id="IPR036915">
    <property type="entry name" value="Cyclin-like_sf"/>
</dbReference>
<evidence type="ECO:0000256" key="10">
    <source>
        <dbReference type="HAMAP-Rule" id="MF_00383"/>
    </source>
</evidence>
<dbReference type="AlphaFoldDB" id="F6BDW1"/>
<dbReference type="InterPro" id="IPR013763">
    <property type="entry name" value="Cyclin-like_dom"/>
</dbReference>
<keyword evidence="5 11" id="KW-0863">Zinc-finger</keyword>
<dbReference type="Proteomes" id="UP000009227">
    <property type="component" value="Chromosome"/>
</dbReference>
<comment type="similarity">
    <text evidence="1 10">Belongs to the TFIIB family.</text>
</comment>
<dbReference type="SUPFAM" id="SSF57783">
    <property type="entry name" value="Zinc beta-ribbon"/>
    <property type="match status" value="1"/>
</dbReference>
<keyword evidence="4 10" id="KW-0677">Repeat</keyword>
<gene>
    <name evidence="10" type="primary">tfb</name>
    <name evidence="14" type="ordered locus">Metig_1133</name>
</gene>
<dbReference type="EMBL" id="CP002737">
    <property type="protein sequence ID" value="AEF96672.1"/>
    <property type="molecule type" value="Genomic_DNA"/>
</dbReference>
<evidence type="ECO:0000256" key="3">
    <source>
        <dbReference type="ARBA" id="ARBA00022723"/>
    </source>
</evidence>
<reference evidence="14 15" key="1">
    <citation type="submission" date="2011-05" db="EMBL/GenBank/DDBJ databases">
        <title>Complete sequence of Methanotorris igneus Kol 5.</title>
        <authorList>
            <consortium name="US DOE Joint Genome Institute"/>
            <person name="Lucas S."/>
            <person name="Han J."/>
            <person name="Lapidus A."/>
            <person name="Cheng J.-F."/>
            <person name="Goodwin L."/>
            <person name="Pitluck S."/>
            <person name="Peters L."/>
            <person name="Mikhailova N."/>
            <person name="Chertkov O."/>
            <person name="Han C."/>
            <person name="Tapia R."/>
            <person name="Land M."/>
            <person name="Hauser L."/>
            <person name="Kyrpides N."/>
            <person name="Ivanova N."/>
            <person name="Pagani I."/>
            <person name="Sieprawska-Lupa M."/>
            <person name="Whitman W."/>
            <person name="Woyke T."/>
        </authorList>
    </citation>
    <scope>NUCLEOTIDE SEQUENCE [LARGE SCALE GENOMIC DNA]</scope>
    <source>
        <strain evidence="15">DSM 5666 / JCM 11834 / Kol 5</strain>
    </source>
</reference>
<evidence type="ECO:0000313" key="14">
    <source>
        <dbReference type="EMBL" id="AEF96672.1"/>
    </source>
</evidence>
<feature type="domain" description="TFIIB-type" evidence="13">
    <location>
        <begin position="43"/>
        <end position="74"/>
    </location>
</feature>
<evidence type="ECO:0000256" key="8">
    <source>
        <dbReference type="ARBA" id="ARBA00023163"/>
    </source>
</evidence>
<dbReference type="GO" id="GO:0003743">
    <property type="term" value="F:translation initiation factor activity"/>
    <property type="evidence" value="ECO:0007669"/>
    <property type="project" value="UniProtKB-KW"/>
</dbReference>
<dbReference type="NCBIfam" id="NF001658">
    <property type="entry name" value="PRK00423.1"/>
    <property type="match status" value="1"/>
</dbReference>
<evidence type="ECO:0000313" key="15">
    <source>
        <dbReference type="Proteomes" id="UP000009227"/>
    </source>
</evidence>
<dbReference type="HAMAP" id="MF_00383">
    <property type="entry name" value="TF2B_arch"/>
    <property type="match status" value="1"/>
</dbReference>
<evidence type="ECO:0000256" key="6">
    <source>
        <dbReference type="ARBA" id="ARBA00022833"/>
    </source>
</evidence>
<feature type="binding site" evidence="10">
    <location>
        <position position="69"/>
    </location>
    <ligand>
        <name>Zn(2+)</name>
        <dbReference type="ChEBI" id="CHEBI:29105"/>
    </ligand>
</feature>
<keyword evidence="6 10" id="KW-0862">Zinc</keyword>
<keyword evidence="14" id="KW-0396">Initiation factor</keyword>
<evidence type="ECO:0000256" key="4">
    <source>
        <dbReference type="ARBA" id="ARBA00022737"/>
    </source>
</evidence>
<evidence type="ECO:0000256" key="12">
    <source>
        <dbReference type="SAM" id="MobiDB-lite"/>
    </source>
</evidence>
<dbReference type="InterPro" id="IPR000812">
    <property type="entry name" value="TFIIB"/>
</dbReference>
<dbReference type="Gene3D" id="1.10.472.170">
    <property type="match status" value="1"/>
</dbReference>
<keyword evidence="14" id="KW-0648">Protein biosynthesis</keyword>
<dbReference type="GeneID" id="10643991"/>
<keyword evidence="3 10" id="KW-0479">Metal-binding</keyword>
<dbReference type="STRING" id="880724.Metig_1133"/>
<proteinExistence type="inferred from homology"/>
<evidence type="ECO:0000256" key="9">
    <source>
        <dbReference type="ARBA" id="ARBA00053882"/>
    </source>
</evidence>
<dbReference type="PROSITE" id="PS51134">
    <property type="entry name" value="ZF_TFIIB"/>
    <property type="match status" value="1"/>
</dbReference>
<dbReference type="GO" id="GO:0017025">
    <property type="term" value="F:TBP-class protein binding"/>
    <property type="evidence" value="ECO:0007669"/>
    <property type="project" value="InterPro"/>
</dbReference>
<dbReference type="InterPro" id="IPR013137">
    <property type="entry name" value="Znf_TFIIB"/>
</dbReference>
<comment type="function">
    <text evidence="9 10">Stabilizes TBP binding to an archaeal box-A promoter. Also responsible for recruiting RNA polymerase II to the pre-initiation complex (DNA-TBP-TFIIB).</text>
</comment>
<dbReference type="HOGENOM" id="CLU_043736_0_1_2"/>